<organism evidence="1">
    <name type="scientific">Lactobacillus gasseri</name>
    <dbReference type="NCBI Taxonomy" id="1596"/>
    <lineage>
        <taxon>Bacteria</taxon>
        <taxon>Bacillati</taxon>
        <taxon>Bacillota</taxon>
        <taxon>Bacilli</taxon>
        <taxon>Lactobacillales</taxon>
        <taxon>Lactobacillaceae</taxon>
        <taxon>Lactobacillus</taxon>
    </lineage>
</organism>
<evidence type="ECO:0000313" key="1">
    <source>
        <dbReference type="EMBL" id="BAU78335.1"/>
    </source>
</evidence>
<accession>A0A143T4B6</accession>
<reference evidence="2 3" key="2">
    <citation type="submission" date="2019-04" db="EMBL/GenBank/DDBJ databases">
        <title>Lactobacillus gasseri 7171 assembly.</title>
        <authorList>
            <person name="Joris B.R."/>
            <person name="Giguere D."/>
        </authorList>
    </citation>
    <scope>NUCLEOTIDE SEQUENCE [LARGE SCALE GENOMIC DNA]</scope>
    <source>
        <strain evidence="2 3">7171</strain>
    </source>
</reference>
<proteinExistence type="predicted"/>
<sequence>MKISIPNLLYHGSDVIVEKPDIHAGKPRHDFGKGFYLTTDINQAAKWSKHKIKINSSKLKQNPYNILISKYVFDTNQFYSLRVKIFDHVSEDWLNYIIKNRKNIDFALNTDYDLVIGPVVDGANSWEALALYSNGTISFEKAISRLKPENLTDQWAFKTQNSINCLKYGGVFYEEK</sequence>
<protein>
    <submittedName>
        <fullName evidence="1">Sortase</fullName>
    </submittedName>
</protein>
<dbReference type="Pfam" id="PF13151">
    <property type="entry name" value="DUF3990"/>
    <property type="match status" value="1"/>
</dbReference>
<reference evidence="1" key="1">
    <citation type="submission" date="2015-10" db="EMBL/GenBank/DDBJ databases">
        <title>In vitro investigation of the adhesion molecule of Lactobacillus gasseri SBT2055 towards a component of host intestinal tract.</title>
        <authorList>
            <person name="Seto Y."/>
            <person name="Arai T."/>
            <person name="Obuchi S."/>
            <person name="Eguchi K."/>
        </authorList>
    </citation>
    <scope>NUCLEOTIDE SEQUENCE</scope>
    <source>
        <strain evidence="1">SBT2055</strain>
    </source>
</reference>
<dbReference type="EMBL" id="SRMD01000088">
    <property type="protein sequence ID" value="TQW14893.1"/>
    <property type="molecule type" value="Genomic_DNA"/>
</dbReference>
<gene>
    <name evidence="1" type="primary">srtA2</name>
    <name evidence="2" type="ORF">FIPPAONL_01303</name>
</gene>
<evidence type="ECO:0000313" key="3">
    <source>
        <dbReference type="Proteomes" id="UP000316012"/>
    </source>
</evidence>
<dbReference type="EMBL" id="LC088470">
    <property type="protein sequence ID" value="BAU78335.1"/>
    <property type="molecule type" value="Genomic_DNA"/>
</dbReference>
<name>A0A143T4B6_LACGS</name>
<evidence type="ECO:0000313" key="2">
    <source>
        <dbReference type="EMBL" id="TQW14893.1"/>
    </source>
</evidence>
<dbReference type="AlphaFoldDB" id="A0A143T4B6"/>
<dbReference type="InterPro" id="IPR025051">
    <property type="entry name" value="DUF3990"/>
</dbReference>
<dbReference type="Proteomes" id="UP000316012">
    <property type="component" value="Unassembled WGS sequence"/>
</dbReference>
<dbReference type="RefSeq" id="WP_003652011.1">
    <property type="nucleotide sequence ID" value="NZ_CP087959.1"/>
</dbReference>
<keyword evidence="3" id="KW-1185">Reference proteome</keyword>